<sequence length="874" mass="94916">MSNVEDSQVKDPVIKKDKSISPLWIFTLLAFVLAGWLLFKSVNEAGERIEIFFTDAQGIEAGRTTIRYQGLEVGIIRKVTLSDDLKSISAQAEIYPEAKKILRQNTVFWVVRPRASITGISGLDALVTGNYIAVQPGTGDERNTFVAADEPPVNAFGDDGLLIQLQAPDLGSISVGSGVYYKKIRVGEVIDYRLTSDKQGVTLSLNIKNEYAKLVTKASKFWNVSGVEADIGIGGVEVSIENLASVIAGGIAFDSPPESKPAEPLAMYSLYRSINDTDRGIMVTINLPDNHGITNPEAPILFQGLEVGRLSGIHFNEDFSGTEATANINPSMAWLLKTGSEFLIEKPEISLAGVKRLSNLITGNTLSIKPGQGDDAKVFAAKTQSDLIEEDPRSLLVTVTAETSWGLKAGTKVLYRGVQVGFVKGTKLSDQEVKLELVVYPDYKHLVKSGSKFFILGGATGQINAEGIEFSIPTVAQMVEPAISFTSAGENTPLAEYPLFKSDIQARNAQKATKGFQRFTLIADKLPSVSEGSPVMYKNFTVGKIERFELTQSRVEVTIQIENRYRHLVTSNTVFWNHSGVDIEAGLSGVKIDTGSLKSIVSGGISFGDINGIENRNGKDWKLYDSLTDAQNHGLKLTFSADDASGLAKGSKIKFQGVDVGEVTSLAPAFQTEGVTIKAMIYPEFSGKLARATSYFWVAQPSLSLTKTENLDSLFGSYISVVPGKGDKRDNFQLHKSAEYSGGLSLVLESENRGSVSVGTPILFRDFEVGAVTAVRLGRFADRVLMEVKISDDYKHLIRNNTVFWNQSGVDVSIGITGANIRSGTLESILKGGIAFATPPGDKLAKPARSDQHFLLHKAPEEDWTSWRTAIPYF</sequence>
<feature type="domain" description="Mce/MlaD" evidence="8">
    <location>
        <begin position="518"/>
        <end position="579"/>
    </location>
</feature>
<evidence type="ECO:0000256" key="4">
    <source>
        <dbReference type="ARBA" id="ARBA00022692"/>
    </source>
</evidence>
<proteinExistence type="predicted"/>
<keyword evidence="6 7" id="KW-0472">Membrane</keyword>
<name>R1IEJ1_9GAMM</name>
<feature type="transmembrane region" description="Helical" evidence="7">
    <location>
        <begin position="20"/>
        <end position="39"/>
    </location>
</feature>
<accession>R1IEJ1</accession>
<dbReference type="InterPro" id="IPR051800">
    <property type="entry name" value="PqiA-PqiB_transport"/>
</dbReference>
<dbReference type="GO" id="GO:0005886">
    <property type="term" value="C:plasma membrane"/>
    <property type="evidence" value="ECO:0007669"/>
    <property type="project" value="UniProtKB-SubCell"/>
</dbReference>
<dbReference type="EMBL" id="ANFM02000023">
    <property type="protein sequence ID" value="EOD79181.1"/>
    <property type="molecule type" value="Genomic_DNA"/>
</dbReference>
<protein>
    <submittedName>
        <fullName evidence="9">Paraquat-inducible protein B</fullName>
    </submittedName>
</protein>
<evidence type="ECO:0000256" key="1">
    <source>
        <dbReference type="ARBA" id="ARBA00004533"/>
    </source>
</evidence>
<feature type="domain" description="Mce/MlaD" evidence="8">
    <location>
        <begin position="161"/>
        <end position="220"/>
    </location>
</feature>
<keyword evidence="3" id="KW-0997">Cell inner membrane</keyword>
<dbReference type="PANTHER" id="PTHR30462">
    <property type="entry name" value="INTERMEMBRANE TRANSPORT PROTEIN PQIB-RELATED"/>
    <property type="match status" value="1"/>
</dbReference>
<gene>
    <name evidence="9" type="ORF">D515_02007</name>
</gene>
<evidence type="ECO:0000313" key="9">
    <source>
        <dbReference type="EMBL" id="EOD79181.1"/>
    </source>
</evidence>
<dbReference type="RefSeq" id="WP_002539364.1">
    <property type="nucleotide sequence ID" value="NZ_ANFM02000023.1"/>
</dbReference>
<evidence type="ECO:0000256" key="6">
    <source>
        <dbReference type="ARBA" id="ARBA00023136"/>
    </source>
</evidence>
<comment type="subcellular location">
    <subcellularLocation>
        <location evidence="1">Cell inner membrane</location>
    </subcellularLocation>
</comment>
<evidence type="ECO:0000313" key="10">
    <source>
        <dbReference type="Proteomes" id="UP000011223"/>
    </source>
</evidence>
<feature type="domain" description="Mce/MlaD" evidence="8">
    <location>
        <begin position="635"/>
        <end position="724"/>
    </location>
</feature>
<evidence type="ECO:0000256" key="5">
    <source>
        <dbReference type="ARBA" id="ARBA00022989"/>
    </source>
</evidence>
<keyword evidence="4 7" id="KW-0812">Transmembrane</keyword>
<dbReference type="Pfam" id="PF02470">
    <property type="entry name" value="MlaD"/>
    <property type="match status" value="7"/>
</dbReference>
<evidence type="ECO:0000256" key="3">
    <source>
        <dbReference type="ARBA" id="ARBA00022519"/>
    </source>
</evidence>
<organism evidence="9 10">
    <name type="scientific">Grimontia indica</name>
    <dbReference type="NCBI Taxonomy" id="1056512"/>
    <lineage>
        <taxon>Bacteria</taxon>
        <taxon>Pseudomonadati</taxon>
        <taxon>Pseudomonadota</taxon>
        <taxon>Gammaproteobacteria</taxon>
        <taxon>Vibrionales</taxon>
        <taxon>Vibrionaceae</taxon>
        <taxon>Grimontia</taxon>
    </lineage>
</organism>
<evidence type="ECO:0000259" key="8">
    <source>
        <dbReference type="Pfam" id="PF02470"/>
    </source>
</evidence>
<evidence type="ECO:0000256" key="7">
    <source>
        <dbReference type="SAM" id="Phobius"/>
    </source>
</evidence>
<feature type="domain" description="Mce/MlaD" evidence="8">
    <location>
        <begin position="744"/>
        <end position="823"/>
    </location>
</feature>
<keyword evidence="5 7" id="KW-1133">Transmembrane helix</keyword>
<keyword evidence="2" id="KW-1003">Cell membrane</keyword>
<feature type="domain" description="Mce/MlaD" evidence="8">
    <location>
        <begin position="46"/>
        <end position="137"/>
    </location>
</feature>
<dbReference type="AlphaFoldDB" id="R1IEJ1"/>
<dbReference type="Proteomes" id="UP000011223">
    <property type="component" value="Unassembled WGS sequence"/>
</dbReference>
<feature type="domain" description="Mce/MlaD" evidence="8">
    <location>
        <begin position="281"/>
        <end position="371"/>
    </location>
</feature>
<dbReference type="PANTHER" id="PTHR30462:SF0">
    <property type="entry name" value="INTERMEMBRANE TRANSPORT PROTEIN YEBT"/>
    <property type="match status" value="1"/>
</dbReference>
<keyword evidence="10" id="KW-1185">Reference proteome</keyword>
<dbReference type="InterPro" id="IPR003399">
    <property type="entry name" value="Mce/MlaD"/>
</dbReference>
<evidence type="ECO:0000256" key="2">
    <source>
        <dbReference type="ARBA" id="ARBA00022475"/>
    </source>
</evidence>
<comment type="caution">
    <text evidence="9">The sequence shown here is derived from an EMBL/GenBank/DDBJ whole genome shotgun (WGS) entry which is preliminary data.</text>
</comment>
<dbReference type="eggNOG" id="COG3008">
    <property type="taxonomic scope" value="Bacteria"/>
</dbReference>
<feature type="domain" description="Mce/MlaD" evidence="8">
    <location>
        <begin position="397"/>
        <end position="457"/>
    </location>
</feature>
<reference evidence="9 10" key="1">
    <citation type="journal article" date="2014" name="PLoS ONE">
        <title>Grimontia indica AK16(T), sp. nov., Isolated from a Seawater Sample Reports the Presence of Pathogenic Genes Similar to Vibrio Genus.</title>
        <authorList>
            <person name="Singh A."/>
            <person name="Vaidya B."/>
            <person name="Khatri I."/>
            <person name="Srinivas T.N."/>
            <person name="Subramanian S."/>
            <person name="Korpole S."/>
            <person name="Pinnaka A.K."/>
        </authorList>
    </citation>
    <scope>NUCLEOTIDE SEQUENCE [LARGE SCALE GENOMIC DNA]</scope>
    <source>
        <strain evidence="9 10">AK16</strain>
    </source>
</reference>